<dbReference type="AlphaFoldDB" id="A0A1Q2YDF6"/>
<gene>
    <name evidence="1" type="ORF">PMKS-001030</name>
</gene>
<sequence length="126" mass="14124">MAENMAVMLRDSLDKSGNVTFLDLAGKCSSEVLSKYYYTLENSILLNSISQGNADDVQMSDIKQINVNLWDDIQIDKDCKKLRDILASDDVTISPSPLARRFAWKSCCKAYPANATLSFDQMLDPF</sequence>
<proteinExistence type="predicted"/>
<protein>
    <submittedName>
        <fullName evidence="1">Uncharacterized protein</fullName>
    </submittedName>
</protein>
<reference evidence="1 2" key="1">
    <citation type="submission" date="2016-08" db="EMBL/GenBank/DDBJ databases">
        <title>Whole genome shotgun sequence of Pichia membranifaciens KS47-1.</title>
        <authorList>
            <person name="Konishi M."/>
            <person name="Ishida M."/>
            <person name="Arakawa T."/>
            <person name="Kato Y."/>
            <person name="Horiuchi J."/>
        </authorList>
    </citation>
    <scope>NUCLEOTIDE SEQUENCE [LARGE SCALE GENOMIC DNA]</scope>
    <source>
        <strain evidence="1 2">KS47-1</strain>
    </source>
</reference>
<evidence type="ECO:0000313" key="2">
    <source>
        <dbReference type="Proteomes" id="UP000186136"/>
    </source>
</evidence>
<keyword evidence="2" id="KW-1185">Reference proteome</keyword>
<dbReference type="EMBL" id="BDGI01000040">
    <property type="protein sequence ID" value="GAV27562.1"/>
    <property type="molecule type" value="Genomic_DNA"/>
</dbReference>
<comment type="caution">
    <text evidence="1">The sequence shown here is derived from an EMBL/GenBank/DDBJ whole genome shotgun (WGS) entry which is preliminary data.</text>
</comment>
<name>A0A1Q2YDF6_9ASCO</name>
<accession>A0A1Q2YDF6</accession>
<organism evidence="1 2">
    <name type="scientific">Pichia membranifaciens</name>
    <dbReference type="NCBI Taxonomy" id="4926"/>
    <lineage>
        <taxon>Eukaryota</taxon>
        <taxon>Fungi</taxon>
        <taxon>Dikarya</taxon>
        <taxon>Ascomycota</taxon>
        <taxon>Saccharomycotina</taxon>
        <taxon>Pichiomycetes</taxon>
        <taxon>Pichiales</taxon>
        <taxon>Pichiaceae</taxon>
        <taxon>Pichia</taxon>
    </lineage>
</organism>
<dbReference type="Proteomes" id="UP000186136">
    <property type="component" value="Unassembled WGS sequence"/>
</dbReference>
<evidence type="ECO:0000313" key="1">
    <source>
        <dbReference type="EMBL" id="GAV27562.1"/>
    </source>
</evidence>